<keyword evidence="3" id="KW-0645">Protease</keyword>
<evidence type="ECO:0000256" key="6">
    <source>
        <dbReference type="ARBA" id="ARBA00023145"/>
    </source>
</evidence>
<dbReference type="GO" id="GO:0008234">
    <property type="term" value="F:cysteine-type peptidase activity"/>
    <property type="evidence" value="ECO:0007669"/>
    <property type="project" value="UniProtKB-KW"/>
</dbReference>
<dbReference type="PROSITE" id="PS00287">
    <property type="entry name" value="CYSTATIN"/>
    <property type="match status" value="1"/>
</dbReference>
<dbReference type="Proteomes" id="UP000298663">
    <property type="component" value="Unassembled WGS sequence"/>
</dbReference>
<reference evidence="12 13" key="2">
    <citation type="journal article" date="2019" name="G3 (Bethesda)">
        <title>Hybrid Assembly of the Genome of the Entomopathogenic Nematode Steinernema carpocapsae Identifies the X-Chromosome.</title>
        <authorList>
            <person name="Serra L."/>
            <person name="Macchietto M."/>
            <person name="Macias-Munoz A."/>
            <person name="McGill C.J."/>
            <person name="Rodriguez I.M."/>
            <person name="Rodriguez B."/>
            <person name="Murad R."/>
            <person name="Mortazavi A."/>
        </authorList>
    </citation>
    <scope>NUCLEOTIDE SEQUENCE [LARGE SCALE GENOMIC DNA]</scope>
    <source>
        <strain evidence="12 13">ALL</strain>
    </source>
</reference>
<evidence type="ECO:0000313" key="12">
    <source>
        <dbReference type="EMBL" id="TKR61495.1"/>
    </source>
</evidence>
<comment type="similarity">
    <text evidence="1">Belongs to the peptidase C1 family.</text>
</comment>
<keyword evidence="4" id="KW-0378">Hydrolase</keyword>
<gene>
    <name evidence="12" type="ORF">L596_028598</name>
</gene>
<dbReference type="InterPro" id="IPR039417">
    <property type="entry name" value="Peptidase_C1A_papain-like"/>
</dbReference>
<dbReference type="InterPro" id="IPR038765">
    <property type="entry name" value="Papain-like_cys_pep_sf"/>
</dbReference>
<dbReference type="STRING" id="34508.A0A4V5ZXY0"/>
<feature type="chain" id="PRO_5020376235" description="Cysteine proteinase" evidence="8">
    <location>
        <begin position="18"/>
        <end position="517"/>
    </location>
</feature>
<sequence length="517" mass="59396">MKVVLLLLLGLAIAVSGKSIDARPQSDGPIEKLSKVGELGGVDSGEELHADAKKYAEKAVEKFNLEQNDRFHWKLQKLVRVHKQLVAGVKYTIRFVIAKTGCSKKDKLHNLHLCTVNVDAPKQMCTYDVYVREWENFEEYTNKGCGEHRDLVGGYRPHHLRNRQEEKVTMKGDKFHLSRYVKPKDFQAWNLFNGFIDRYNRSYDSKKEVLRRFRIYKRNLRSVKMWQENEQSTAEYGETQFSDMTTVEFRKTMLPYVWGKPKVPDTKADFNSIQNDEVPDSFDWRQKKVVTDVKNQGACGSCWAFSVTGNIEGQWALKKGKLVSLSEQELVDCDIVDQGCNGGLPSNAYKEIIRMGGLEPEDQYPYEGHSDTCHLARKDIAVYINDSVILPKDEGKMQLWLFKNGPISIALELEIPPYRLVIPLSPFTIFLLPAPIRGQIRATLRVAEISRASASGRRRFRSRVDAPGASLLVVRRIVRSNGLVRRREEEVDEFCLRFPEPLAQEVDVLEQFLHKRL</sequence>
<keyword evidence="7" id="KW-1015">Disulfide bond</keyword>
<dbReference type="InterPro" id="IPR000010">
    <property type="entry name" value="Cystatin_dom"/>
</dbReference>
<dbReference type="Gene3D" id="3.90.70.10">
    <property type="entry name" value="Cysteine proteinases"/>
    <property type="match status" value="1"/>
</dbReference>
<dbReference type="EMBL" id="AZBU02000011">
    <property type="protein sequence ID" value="TKR61495.1"/>
    <property type="molecule type" value="Genomic_DNA"/>
</dbReference>
<dbReference type="InterPro" id="IPR000169">
    <property type="entry name" value="Pept_cys_AS"/>
</dbReference>
<dbReference type="SMART" id="SM00848">
    <property type="entry name" value="Inhibitor_I29"/>
    <property type="match status" value="1"/>
</dbReference>
<feature type="signal peptide" evidence="8">
    <location>
        <begin position="1"/>
        <end position="17"/>
    </location>
</feature>
<comment type="similarity">
    <text evidence="2">Belongs to the cystatin family.</text>
</comment>
<keyword evidence="5" id="KW-0788">Thiol protease</keyword>
<dbReference type="Pfam" id="PF08246">
    <property type="entry name" value="Inhibitor_I29"/>
    <property type="match status" value="1"/>
</dbReference>
<evidence type="ECO:0000256" key="5">
    <source>
        <dbReference type="ARBA" id="ARBA00022807"/>
    </source>
</evidence>
<organism evidence="12 13">
    <name type="scientific">Steinernema carpocapsae</name>
    <name type="common">Entomopathogenic nematode</name>
    <dbReference type="NCBI Taxonomy" id="34508"/>
    <lineage>
        <taxon>Eukaryota</taxon>
        <taxon>Metazoa</taxon>
        <taxon>Ecdysozoa</taxon>
        <taxon>Nematoda</taxon>
        <taxon>Chromadorea</taxon>
        <taxon>Rhabditida</taxon>
        <taxon>Tylenchina</taxon>
        <taxon>Panagrolaimomorpha</taxon>
        <taxon>Strongyloidoidea</taxon>
        <taxon>Steinernematidae</taxon>
        <taxon>Steinernema</taxon>
    </lineage>
</organism>
<evidence type="ECO:0000256" key="4">
    <source>
        <dbReference type="ARBA" id="ARBA00022801"/>
    </source>
</evidence>
<dbReference type="CDD" id="cd00042">
    <property type="entry name" value="CY"/>
    <property type="match status" value="1"/>
</dbReference>
<feature type="domain" description="Cathepsin propeptide inhibitor" evidence="11">
    <location>
        <begin position="192"/>
        <end position="249"/>
    </location>
</feature>
<evidence type="ECO:0000313" key="13">
    <source>
        <dbReference type="Proteomes" id="UP000298663"/>
    </source>
</evidence>
<keyword evidence="6" id="KW-0865">Zymogen</keyword>
<dbReference type="InterPro" id="IPR013128">
    <property type="entry name" value="Peptidase_C1A"/>
</dbReference>
<reference evidence="12 13" key="1">
    <citation type="journal article" date="2015" name="Genome Biol.">
        <title>Comparative genomics of Steinernema reveals deeply conserved gene regulatory networks.</title>
        <authorList>
            <person name="Dillman A.R."/>
            <person name="Macchietto M."/>
            <person name="Porter C.F."/>
            <person name="Rogers A."/>
            <person name="Williams B."/>
            <person name="Antoshechkin I."/>
            <person name="Lee M.M."/>
            <person name="Goodwin Z."/>
            <person name="Lu X."/>
            <person name="Lewis E.E."/>
            <person name="Goodrich-Blair H."/>
            <person name="Stock S.P."/>
            <person name="Adams B.J."/>
            <person name="Sternberg P.W."/>
            <person name="Mortazavi A."/>
        </authorList>
    </citation>
    <scope>NUCLEOTIDE SEQUENCE [LARGE SCALE GENOMIC DNA]</scope>
    <source>
        <strain evidence="12 13">ALL</strain>
    </source>
</reference>
<dbReference type="CDD" id="cd02248">
    <property type="entry name" value="Peptidase_C1A"/>
    <property type="match status" value="1"/>
</dbReference>
<dbReference type="SUPFAM" id="SSF54001">
    <property type="entry name" value="Cysteine proteinases"/>
    <property type="match status" value="1"/>
</dbReference>
<dbReference type="PANTHER" id="PTHR12411">
    <property type="entry name" value="CYSTEINE PROTEASE FAMILY C1-RELATED"/>
    <property type="match status" value="1"/>
</dbReference>
<dbReference type="InterPro" id="IPR013201">
    <property type="entry name" value="Prot_inhib_I29"/>
</dbReference>
<dbReference type="AlphaFoldDB" id="A0A4V5ZXY0"/>
<evidence type="ECO:0000259" key="10">
    <source>
        <dbReference type="SMART" id="SM00645"/>
    </source>
</evidence>
<dbReference type="SMART" id="SM00043">
    <property type="entry name" value="CY"/>
    <property type="match status" value="1"/>
</dbReference>
<keyword evidence="8" id="KW-0732">Signal</keyword>
<dbReference type="SUPFAM" id="SSF54403">
    <property type="entry name" value="Cystatin/monellin"/>
    <property type="match status" value="1"/>
</dbReference>
<protein>
    <recommendedName>
        <fullName evidence="14">Cysteine proteinase</fullName>
    </recommendedName>
</protein>
<name>A0A4V5ZXY0_STECR</name>
<proteinExistence type="inferred from homology"/>
<dbReference type="GO" id="GO:0006508">
    <property type="term" value="P:proteolysis"/>
    <property type="evidence" value="ECO:0007669"/>
    <property type="project" value="UniProtKB-KW"/>
</dbReference>
<dbReference type="Gene3D" id="3.10.450.10">
    <property type="match status" value="1"/>
</dbReference>
<evidence type="ECO:0000259" key="11">
    <source>
        <dbReference type="SMART" id="SM00848"/>
    </source>
</evidence>
<dbReference type="Pfam" id="PF00031">
    <property type="entry name" value="Cystatin"/>
    <property type="match status" value="1"/>
</dbReference>
<dbReference type="GO" id="GO:0004869">
    <property type="term" value="F:cysteine-type endopeptidase inhibitor activity"/>
    <property type="evidence" value="ECO:0007669"/>
    <property type="project" value="InterPro"/>
</dbReference>
<evidence type="ECO:0000256" key="2">
    <source>
        <dbReference type="ARBA" id="ARBA00009403"/>
    </source>
</evidence>
<dbReference type="InterPro" id="IPR018073">
    <property type="entry name" value="Prot_inh_cystat_CS"/>
</dbReference>
<keyword evidence="13" id="KW-1185">Reference proteome</keyword>
<comment type="caution">
    <text evidence="12">The sequence shown here is derived from an EMBL/GenBank/DDBJ whole genome shotgun (WGS) entry which is preliminary data.</text>
</comment>
<feature type="domain" description="Peptidase C1A papain C-terminal" evidence="10">
    <location>
        <begin position="278"/>
        <end position="457"/>
    </location>
</feature>
<evidence type="ECO:0000256" key="3">
    <source>
        <dbReference type="ARBA" id="ARBA00022670"/>
    </source>
</evidence>
<dbReference type="SMART" id="SM00645">
    <property type="entry name" value="Pept_C1"/>
    <property type="match status" value="1"/>
</dbReference>
<dbReference type="InterPro" id="IPR000668">
    <property type="entry name" value="Peptidase_C1A_C"/>
</dbReference>
<dbReference type="InterPro" id="IPR046350">
    <property type="entry name" value="Cystatin_sf"/>
</dbReference>
<evidence type="ECO:0008006" key="14">
    <source>
        <dbReference type="Google" id="ProtNLM"/>
    </source>
</evidence>
<dbReference type="OrthoDB" id="387093at2759"/>
<feature type="domain" description="Cystatin" evidence="9">
    <location>
        <begin position="37"/>
        <end position="146"/>
    </location>
</feature>
<evidence type="ECO:0000259" key="9">
    <source>
        <dbReference type="SMART" id="SM00043"/>
    </source>
</evidence>
<dbReference type="PROSITE" id="PS00139">
    <property type="entry name" value="THIOL_PROTEASE_CYS"/>
    <property type="match status" value="1"/>
</dbReference>
<evidence type="ECO:0000256" key="8">
    <source>
        <dbReference type="SAM" id="SignalP"/>
    </source>
</evidence>
<dbReference type="Pfam" id="PF00112">
    <property type="entry name" value="Peptidase_C1"/>
    <property type="match status" value="1"/>
</dbReference>
<evidence type="ECO:0000256" key="1">
    <source>
        <dbReference type="ARBA" id="ARBA00008455"/>
    </source>
</evidence>
<accession>A0A4V5ZXY0</accession>
<evidence type="ECO:0000256" key="7">
    <source>
        <dbReference type="ARBA" id="ARBA00023157"/>
    </source>
</evidence>